<evidence type="ECO:0000313" key="5">
    <source>
        <dbReference type="Proteomes" id="UP001595923"/>
    </source>
</evidence>
<evidence type="ECO:0000313" key="4">
    <source>
        <dbReference type="EMBL" id="MFC4561689.1"/>
    </source>
</evidence>
<organism evidence="4 5">
    <name type="scientific">Nocardiopsis mangrovi</name>
    <dbReference type="NCBI Taxonomy" id="1179818"/>
    <lineage>
        <taxon>Bacteria</taxon>
        <taxon>Bacillati</taxon>
        <taxon>Actinomycetota</taxon>
        <taxon>Actinomycetes</taxon>
        <taxon>Streptosporangiales</taxon>
        <taxon>Nocardiopsidaceae</taxon>
        <taxon>Nocardiopsis</taxon>
    </lineage>
</organism>
<keyword evidence="1" id="KW-0238">DNA-binding</keyword>
<keyword evidence="5" id="KW-1185">Reference proteome</keyword>
<dbReference type="SUPFAM" id="SSF46955">
    <property type="entry name" value="Putative DNA-binding domain"/>
    <property type="match status" value="1"/>
</dbReference>
<dbReference type="InterPro" id="IPR000551">
    <property type="entry name" value="MerR-type_HTH_dom"/>
</dbReference>
<dbReference type="SMART" id="SM00422">
    <property type="entry name" value="HTH_MERR"/>
    <property type="match status" value="1"/>
</dbReference>
<sequence>MAWSTHQLAELAGTSVRAVRHYHEVGLLAEPERRPNGYKCYETAHLVRVLRIRRLTDLGFSLPQIAEMGDADEPPEKALRNLDEELSATVERLRRVRRELDLILEQESPTDLPPAPAPPVRAATGA</sequence>
<feature type="domain" description="HTH merR-type" evidence="3">
    <location>
        <begin position="2"/>
        <end position="71"/>
    </location>
</feature>
<reference evidence="5" key="1">
    <citation type="journal article" date="2019" name="Int. J. Syst. Evol. Microbiol.">
        <title>The Global Catalogue of Microorganisms (GCM) 10K type strain sequencing project: providing services to taxonomists for standard genome sequencing and annotation.</title>
        <authorList>
            <consortium name="The Broad Institute Genomics Platform"/>
            <consortium name="The Broad Institute Genome Sequencing Center for Infectious Disease"/>
            <person name="Wu L."/>
            <person name="Ma J."/>
        </authorList>
    </citation>
    <scope>NUCLEOTIDE SEQUENCE [LARGE SCALE GENOMIC DNA]</scope>
    <source>
        <strain evidence="5">XZYJ18</strain>
    </source>
</reference>
<proteinExistence type="predicted"/>
<comment type="caution">
    <text evidence="4">The sequence shown here is derived from an EMBL/GenBank/DDBJ whole genome shotgun (WGS) entry which is preliminary data.</text>
</comment>
<dbReference type="Pfam" id="PF13411">
    <property type="entry name" value="MerR_1"/>
    <property type="match status" value="1"/>
</dbReference>
<gene>
    <name evidence="4" type="ORF">ACFO4E_07455</name>
</gene>
<dbReference type="PANTHER" id="PTHR30204">
    <property type="entry name" value="REDOX-CYCLING DRUG-SENSING TRANSCRIPTIONAL ACTIVATOR SOXR"/>
    <property type="match status" value="1"/>
</dbReference>
<dbReference type="InterPro" id="IPR009061">
    <property type="entry name" value="DNA-bd_dom_put_sf"/>
</dbReference>
<dbReference type="InterPro" id="IPR047057">
    <property type="entry name" value="MerR_fam"/>
</dbReference>
<dbReference type="PROSITE" id="PS50937">
    <property type="entry name" value="HTH_MERR_2"/>
    <property type="match status" value="1"/>
</dbReference>
<feature type="region of interest" description="Disordered" evidence="2">
    <location>
        <begin position="104"/>
        <end position="126"/>
    </location>
</feature>
<dbReference type="PANTHER" id="PTHR30204:SF93">
    <property type="entry name" value="HTH MERR-TYPE DOMAIN-CONTAINING PROTEIN"/>
    <property type="match status" value="1"/>
</dbReference>
<protein>
    <submittedName>
        <fullName evidence="4">MerR family transcriptional regulator</fullName>
    </submittedName>
</protein>
<evidence type="ECO:0000259" key="3">
    <source>
        <dbReference type="PROSITE" id="PS50937"/>
    </source>
</evidence>
<dbReference type="CDD" id="cd00592">
    <property type="entry name" value="HTH_MerR-like"/>
    <property type="match status" value="1"/>
</dbReference>
<accession>A0ABV9DS02</accession>
<dbReference type="Proteomes" id="UP001595923">
    <property type="component" value="Unassembled WGS sequence"/>
</dbReference>
<dbReference type="RefSeq" id="WP_378572307.1">
    <property type="nucleotide sequence ID" value="NZ_JBHSFQ010000005.1"/>
</dbReference>
<name>A0ABV9DS02_9ACTN</name>
<dbReference type="EMBL" id="JBHSFQ010000005">
    <property type="protein sequence ID" value="MFC4561689.1"/>
    <property type="molecule type" value="Genomic_DNA"/>
</dbReference>
<dbReference type="Gene3D" id="1.10.1660.10">
    <property type="match status" value="1"/>
</dbReference>
<evidence type="ECO:0000256" key="2">
    <source>
        <dbReference type="SAM" id="MobiDB-lite"/>
    </source>
</evidence>
<evidence type="ECO:0000256" key="1">
    <source>
        <dbReference type="ARBA" id="ARBA00023125"/>
    </source>
</evidence>